<dbReference type="GeneID" id="54416711"/>
<dbReference type="Proteomes" id="UP000504638">
    <property type="component" value="Unplaced"/>
</dbReference>
<accession>A0A6G1G9R7</accession>
<gene>
    <name evidence="2 4" type="ORF">P152DRAFT_392316</name>
</gene>
<reference evidence="4" key="2">
    <citation type="submission" date="2020-04" db="EMBL/GenBank/DDBJ databases">
        <authorList>
            <consortium name="NCBI Genome Project"/>
        </authorList>
    </citation>
    <scope>NUCLEOTIDE SEQUENCE</scope>
    <source>
        <strain evidence="4">CBS 781.70</strain>
    </source>
</reference>
<reference evidence="2 4" key="1">
    <citation type="submission" date="2020-01" db="EMBL/GenBank/DDBJ databases">
        <authorList>
            <consortium name="DOE Joint Genome Institute"/>
            <person name="Haridas S."/>
            <person name="Albert R."/>
            <person name="Binder M."/>
            <person name="Bloem J."/>
            <person name="Labutti K."/>
            <person name="Salamov A."/>
            <person name="Andreopoulos B."/>
            <person name="Baker S.E."/>
            <person name="Barry K."/>
            <person name="Bills G."/>
            <person name="Bluhm B.H."/>
            <person name="Cannon C."/>
            <person name="Castanera R."/>
            <person name="Culley D.E."/>
            <person name="Daum C."/>
            <person name="Ezra D."/>
            <person name="Gonzalez J.B."/>
            <person name="Henrissat B."/>
            <person name="Kuo A."/>
            <person name="Liang C."/>
            <person name="Lipzen A."/>
            <person name="Lutzoni F."/>
            <person name="Magnuson J."/>
            <person name="Mondo S."/>
            <person name="Nolan M."/>
            <person name="Ohm R."/>
            <person name="Pangilinan J."/>
            <person name="Park H.-J."/>
            <person name="Ramirez L."/>
            <person name="Alfaro M."/>
            <person name="Sun H."/>
            <person name="Tritt A."/>
            <person name="Yoshinaga Y."/>
            <person name="Zwiers L.-H."/>
            <person name="Turgeon B.G."/>
            <person name="Goodwin S.B."/>
            <person name="Spatafora J.W."/>
            <person name="Crous P.W."/>
            <person name="Grigoriev I.V."/>
        </authorList>
    </citation>
    <scope>NUCLEOTIDE SEQUENCE</scope>
    <source>
        <strain evidence="2 4">CBS 781.70</strain>
    </source>
</reference>
<reference evidence="4" key="3">
    <citation type="submission" date="2025-04" db="UniProtKB">
        <authorList>
            <consortium name="RefSeq"/>
        </authorList>
    </citation>
    <scope>IDENTIFICATION</scope>
    <source>
        <strain evidence="4">CBS 781.70</strain>
    </source>
</reference>
<dbReference type="AlphaFoldDB" id="A0A6G1G9R7"/>
<proteinExistence type="predicted"/>
<evidence type="ECO:0000256" key="1">
    <source>
        <dbReference type="SAM" id="MobiDB-lite"/>
    </source>
</evidence>
<feature type="compositionally biased region" description="Basic and acidic residues" evidence="1">
    <location>
        <begin position="67"/>
        <end position="77"/>
    </location>
</feature>
<feature type="compositionally biased region" description="Low complexity" evidence="1">
    <location>
        <begin position="80"/>
        <end position="91"/>
    </location>
</feature>
<dbReference type="RefSeq" id="XP_033536317.1">
    <property type="nucleotide sequence ID" value="XM_033676141.1"/>
</dbReference>
<keyword evidence="3" id="KW-1185">Reference proteome</keyword>
<name>A0A6G1G9R7_9PEZI</name>
<protein>
    <submittedName>
        <fullName evidence="2 4">Uncharacterized protein</fullName>
    </submittedName>
</protein>
<evidence type="ECO:0000313" key="3">
    <source>
        <dbReference type="Proteomes" id="UP000504638"/>
    </source>
</evidence>
<evidence type="ECO:0000313" key="2">
    <source>
        <dbReference type="EMBL" id="KAF1814686.1"/>
    </source>
</evidence>
<feature type="region of interest" description="Disordered" evidence="1">
    <location>
        <begin position="169"/>
        <end position="190"/>
    </location>
</feature>
<evidence type="ECO:0000313" key="4">
    <source>
        <dbReference type="RefSeq" id="XP_033536317.1"/>
    </source>
</evidence>
<dbReference type="EMBL" id="ML975152">
    <property type="protein sequence ID" value="KAF1814686.1"/>
    <property type="molecule type" value="Genomic_DNA"/>
</dbReference>
<feature type="compositionally biased region" description="Basic and acidic residues" evidence="1">
    <location>
        <begin position="12"/>
        <end position="27"/>
    </location>
</feature>
<organism evidence="2">
    <name type="scientific">Eremomyces bilateralis CBS 781.70</name>
    <dbReference type="NCBI Taxonomy" id="1392243"/>
    <lineage>
        <taxon>Eukaryota</taxon>
        <taxon>Fungi</taxon>
        <taxon>Dikarya</taxon>
        <taxon>Ascomycota</taxon>
        <taxon>Pezizomycotina</taxon>
        <taxon>Dothideomycetes</taxon>
        <taxon>Dothideomycetes incertae sedis</taxon>
        <taxon>Eremomycetales</taxon>
        <taxon>Eremomycetaceae</taxon>
        <taxon>Eremomyces</taxon>
    </lineage>
</organism>
<feature type="region of interest" description="Disordered" evidence="1">
    <location>
        <begin position="1"/>
        <end position="109"/>
    </location>
</feature>
<feature type="compositionally biased region" description="Polar residues" evidence="1">
    <location>
        <begin position="1"/>
        <end position="11"/>
    </location>
</feature>
<dbReference type="OrthoDB" id="5153521at2759"/>
<feature type="compositionally biased region" description="Basic and acidic residues" evidence="1">
    <location>
        <begin position="169"/>
        <end position="184"/>
    </location>
</feature>
<sequence length="190" mass="20777">MASEQSVPTNDLRSESMDSKRDHDHKSKWAHGKVTGRGQGPNAHGRPMTIHRNEGVIRSHRLAKTALKQDVRDEGVAHHSVPVGASPSGSSSDEHAKEVIEPSAAPEPDAEITYSFDAAKGPGHGSQLLSMAVEQAVERFENEETEKIVRTEYDLLEAEGVAVPFVGKGKEKKTAGKKEKKKVEDEYEFV</sequence>